<comment type="caution">
    <text evidence="2">The sequence shown here is derived from an EMBL/GenBank/DDBJ whole genome shotgun (WGS) entry which is preliminary data.</text>
</comment>
<protein>
    <submittedName>
        <fullName evidence="2">Phage tail protein</fullName>
    </submittedName>
</protein>
<reference evidence="1 4" key="2">
    <citation type="submission" date="2017-05" db="EMBL/GenBank/DDBJ databases">
        <authorList>
            <person name="Lin X.B."/>
            <person name="Stothard P."/>
            <person name="Tasseva G."/>
            <person name="Walter J."/>
        </authorList>
    </citation>
    <scope>NUCLEOTIDE SEQUENCE [LARGE SCALE GENOMIC DNA]</scope>
    <source>
        <strain evidence="1 4">609u</strain>
    </source>
</reference>
<dbReference type="RefSeq" id="WP_094496318.1">
    <property type="nucleotide sequence ID" value="NZ_NGNV01000044.1"/>
</dbReference>
<reference evidence="3 4" key="3">
    <citation type="submission" date="2017-09" db="EMBL/GenBank/DDBJ databases">
        <title>Tripartite evolution among Lactobacillus johnsonii, Lactobacillus taiwanensis, Lactobacillus reuteri and their rodent host.</title>
        <authorList>
            <person name="Wang T."/>
            <person name="Knowles S."/>
            <person name="Cheng C."/>
        </authorList>
    </citation>
    <scope>NUCLEOTIDE SEQUENCE [LARGE SCALE GENOMIC DNA]</scope>
    <source>
        <strain evidence="2 3">609q</strain>
        <strain evidence="1 4">609u</strain>
    </source>
</reference>
<name>A0A256LCS8_9LACO</name>
<dbReference type="Proteomes" id="UP000216316">
    <property type="component" value="Unassembled WGS sequence"/>
</dbReference>
<dbReference type="EMBL" id="NGNV01000044">
    <property type="protein sequence ID" value="OYR87332.1"/>
    <property type="molecule type" value="Genomic_DNA"/>
</dbReference>
<evidence type="ECO:0000313" key="4">
    <source>
        <dbReference type="Proteomes" id="UP000216316"/>
    </source>
</evidence>
<dbReference type="NCBIfam" id="TIGR01603">
    <property type="entry name" value="maj_tail_phi13"/>
    <property type="match status" value="1"/>
</dbReference>
<dbReference type="Pfam" id="PF04630">
    <property type="entry name" value="Phage_TTP_1"/>
    <property type="match status" value="1"/>
</dbReference>
<evidence type="ECO:0000313" key="2">
    <source>
        <dbReference type="EMBL" id="OYR90953.1"/>
    </source>
</evidence>
<sequence>MAEDKFVPIGTKNLQIAQLDDAGMVKGDVLHLPGTTEIDISVTSENATLNADDGPYMTLSSGISKVTVKISNYFLNPKAKSMLLGTEYVKGMEFYNNDSLPNHVAMMFETQLQSNEAHPLYVGLLNGTFKFPDLKNKTKGSGAPDPSPQEIEGEFIMQARGNKETAEINGFTSDPDFDMETYKALVFPKDQASLDAALKKVFDATTPSGPTA</sequence>
<organism evidence="2 3">
    <name type="scientific">Lactobacillus taiwanensis</name>
    <dbReference type="NCBI Taxonomy" id="508451"/>
    <lineage>
        <taxon>Bacteria</taxon>
        <taxon>Bacillati</taxon>
        <taxon>Bacillota</taxon>
        <taxon>Bacilli</taxon>
        <taxon>Lactobacillales</taxon>
        <taxon>Lactobacillaceae</taxon>
        <taxon>Lactobacillus</taxon>
    </lineage>
</organism>
<dbReference type="InterPro" id="IPR006724">
    <property type="entry name" value="Phage_TTP"/>
</dbReference>
<evidence type="ECO:0000313" key="3">
    <source>
        <dbReference type="Proteomes" id="UP000215828"/>
    </source>
</evidence>
<dbReference type="Proteomes" id="UP000215828">
    <property type="component" value="Unassembled WGS sequence"/>
</dbReference>
<dbReference type="EMBL" id="NGNX01000033">
    <property type="protein sequence ID" value="OYR90953.1"/>
    <property type="molecule type" value="Genomic_DNA"/>
</dbReference>
<proteinExistence type="predicted"/>
<accession>A0A256LCS8</accession>
<evidence type="ECO:0000313" key="1">
    <source>
        <dbReference type="EMBL" id="OYR87332.1"/>
    </source>
</evidence>
<gene>
    <name evidence="1" type="ORF">CBF53_07735</name>
    <name evidence="2" type="ORF">CBF70_07180</name>
</gene>
<dbReference type="AlphaFoldDB" id="A0A256LCS8"/>
<reference evidence="2 3" key="1">
    <citation type="submission" date="2017-04" db="EMBL/GenBank/DDBJ databases">
        <authorList>
            <person name="Afonso C.L."/>
            <person name="Miller P.J."/>
            <person name="Scott M.A."/>
            <person name="Spackman E."/>
            <person name="Goraichik I."/>
            <person name="Dimitrov K.M."/>
            <person name="Suarez D.L."/>
            <person name="Swayne D.E."/>
        </authorList>
    </citation>
    <scope>NUCLEOTIDE SEQUENCE [LARGE SCALE GENOMIC DNA]</scope>
    <source>
        <strain evidence="2 3">609q</strain>
    </source>
</reference>
<dbReference type="InterPro" id="IPR006490">
    <property type="entry name" value="Maj_tail_phi13"/>
</dbReference>
<keyword evidence="4" id="KW-1185">Reference proteome</keyword>